<evidence type="ECO:0000313" key="4">
    <source>
        <dbReference type="Proteomes" id="UP001231189"/>
    </source>
</evidence>
<dbReference type="InterPro" id="IPR059179">
    <property type="entry name" value="MLKL-like_MCAfunc"/>
</dbReference>
<dbReference type="Proteomes" id="UP001231189">
    <property type="component" value="Unassembled WGS sequence"/>
</dbReference>
<dbReference type="InterPro" id="IPR056694">
    <property type="entry name" value="DUF7792"/>
</dbReference>
<name>A0AAD8RX79_LOLMU</name>
<feature type="domain" description="DUF7792" evidence="2">
    <location>
        <begin position="59"/>
        <end position="162"/>
    </location>
</feature>
<dbReference type="InterPro" id="IPR036537">
    <property type="entry name" value="Adaptor_Cbl_N_dom_sf"/>
</dbReference>
<evidence type="ECO:0000256" key="1">
    <source>
        <dbReference type="SAM" id="MobiDB-lite"/>
    </source>
</evidence>
<feature type="region of interest" description="Disordered" evidence="1">
    <location>
        <begin position="1"/>
        <end position="29"/>
    </location>
</feature>
<feature type="compositionally biased region" description="Low complexity" evidence="1">
    <location>
        <begin position="7"/>
        <end position="17"/>
    </location>
</feature>
<evidence type="ECO:0000313" key="3">
    <source>
        <dbReference type="EMBL" id="KAK1632617.1"/>
    </source>
</evidence>
<keyword evidence="4" id="KW-1185">Reference proteome</keyword>
<organism evidence="3 4">
    <name type="scientific">Lolium multiflorum</name>
    <name type="common">Italian ryegrass</name>
    <name type="synonym">Lolium perenne subsp. multiflorum</name>
    <dbReference type="NCBI Taxonomy" id="4521"/>
    <lineage>
        <taxon>Eukaryota</taxon>
        <taxon>Viridiplantae</taxon>
        <taxon>Streptophyta</taxon>
        <taxon>Embryophyta</taxon>
        <taxon>Tracheophyta</taxon>
        <taxon>Spermatophyta</taxon>
        <taxon>Magnoliopsida</taxon>
        <taxon>Liliopsida</taxon>
        <taxon>Poales</taxon>
        <taxon>Poaceae</taxon>
        <taxon>BOP clade</taxon>
        <taxon>Pooideae</taxon>
        <taxon>Poodae</taxon>
        <taxon>Poeae</taxon>
        <taxon>Poeae Chloroplast Group 2 (Poeae type)</taxon>
        <taxon>Loliodinae</taxon>
        <taxon>Loliinae</taxon>
        <taxon>Lolium</taxon>
    </lineage>
</organism>
<dbReference type="Pfam" id="PF25055">
    <property type="entry name" value="DUF7792"/>
    <property type="match status" value="1"/>
</dbReference>
<protein>
    <recommendedName>
        <fullName evidence="2">DUF7792 domain-containing protein</fullName>
    </recommendedName>
</protein>
<reference evidence="3" key="1">
    <citation type="submission" date="2023-07" db="EMBL/GenBank/DDBJ databases">
        <title>A chromosome-level genome assembly of Lolium multiflorum.</title>
        <authorList>
            <person name="Chen Y."/>
            <person name="Copetti D."/>
            <person name="Kolliker R."/>
            <person name="Studer B."/>
        </authorList>
    </citation>
    <scope>NUCLEOTIDE SEQUENCE</scope>
    <source>
        <strain evidence="3">02402/16</strain>
        <tissue evidence="3">Leaf</tissue>
    </source>
</reference>
<dbReference type="EMBL" id="JAUUTY010000005">
    <property type="protein sequence ID" value="KAK1632617.1"/>
    <property type="molecule type" value="Genomic_DNA"/>
</dbReference>
<sequence>MTCLADSSKQSSSQLTSRPFLDRPFGGATTDVEHKQPACLDASSSIGMMVDPLGLVTAILTAVQLIRSAASTASQNKEKCLELAERVKNLGEVLPSFAHAAANDPATARVLERLRDAVGEALTLIQSCKTAGMFSGKYSSRKAGDLDSVDKRINNCIMDLNLISQARANNGTEAAGKVPAQAGHVDYHSSCYQAQGGAASAAHVAWPPTPQHAWGTPQGYYHQPPGYAQWAPGPAHYPASPAPSGSNLSSYCALPTVNKILKRAFR</sequence>
<dbReference type="CDD" id="cd21037">
    <property type="entry name" value="MLKL_NTD"/>
    <property type="match status" value="1"/>
</dbReference>
<dbReference type="PANTHER" id="PTHR35832">
    <property type="entry name" value="OS12G0248400 PROTEIN-RELATED"/>
    <property type="match status" value="1"/>
</dbReference>
<dbReference type="GO" id="GO:0007166">
    <property type="term" value="P:cell surface receptor signaling pathway"/>
    <property type="evidence" value="ECO:0007669"/>
    <property type="project" value="InterPro"/>
</dbReference>
<dbReference type="AlphaFoldDB" id="A0AAD8RX79"/>
<proteinExistence type="predicted"/>
<gene>
    <name evidence="3" type="ORF">QYE76_006932</name>
</gene>
<comment type="caution">
    <text evidence="3">The sequence shown here is derived from an EMBL/GenBank/DDBJ whole genome shotgun (WGS) entry which is preliminary data.</text>
</comment>
<accession>A0AAD8RX79</accession>
<dbReference type="Gene3D" id="1.20.930.20">
    <property type="entry name" value="Adaptor protein Cbl, N-terminal domain"/>
    <property type="match status" value="1"/>
</dbReference>
<evidence type="ECO:0000259" key="2">
    <source>
        <dbReference type="Pfam" id="PF25055"/>
    </source>
</evidence>
<dbReference type="PANTHER" id="PTHR35832:SF14">
    <property type="entry name" value="GENOME ASSEMBLY, CHROMOSOME: II"/>
    <property type="match status" value="1"/>
</dbReference>